<organism evidence="11 12">
    <name type="scientific">Methanosphaera cuniculi</name>
    <dbReference type="NCBI Taxonomy" id="1077256"/>
    <lineage>
        <taxon>Archaea</taxon>
        <taxon>Methanobacteriati</taxon>
        <taxon>Methanobacteriota</taxon>
        <taxon>Methanomada group</taxon>
        <taxon>Methanobacteria</taxon>
        <taxon>Methanobacteriales</taxon>
        <taxon>Methanobacteriaceae</taxon>
        <taxon>Methanosphaera</taxon>
    </lineage>
</organism>
<gene>
    <name evidence="11" type="ORF">ASJ82_02765</name>
</gene>
<keyword evidence="5 9" id="KW-0408">Iron</keyword>
<evidence type="ECO:0000256" key="5">
    <source>
        <dbReference type="ARBA" id="ARBA00023004"/>
    </source>
</evidence>
<comment type="cofactor">
    <cofactor evidence="9">
        <name>iron-sulfur cluster</name>
        <dbReference type="ChEBI" id="CHEBI:30408"/>
    </cofactor>
</comment>
<comment type="cofactor">
    <cofactor evidence="9">
        <name>Mg(2+)</name>
        <dbReference type="ChEBI" id="CHEBI:18420"/>
    </cofactor>
    <cofactor evidence="9">
        <name>Mn(2+)</name>
        <dbReference type="ChEBI" id="CHEBI:29035"/>
    </cofactor>
    <text evidence="9">Mg(2+) or Mn(2+) required for ssDNA cleavage activity.</text>
</comment>
<dbReference type="RefSeq" id="WP_095608593.1">
    <property type="nucleotide sequence ID" value="NZ_LMVN01000013.1"/>
</dbReference>
<keyword evidence="3 9" id="KW-0378">Hydrolase</keyword>
<evidence type="ECO:0000256" key="6">
    <source>
        <dbReference type="ARBA" id="ARBA00023014"/>
    </source>
</evidence>
<comment type="function">
    <text evidence="9">CRISPR (clustered regularly interspaced short palindromic repeat) is an adaptive immune system that provides protection against mobile genetic elements (viruses, transposable elements and conjugative plasmids). CRISPR clusters contain sequences complementary to antecedent mobile elements and target invading nucleic acids. CRISPR clusters are transcribed and processed into CRISPR RNA (crRNA).</text>
</comment>
<dbReference type="Gene3D" id="3.90.320.10">
    <property type="match status" value="1"/>
</dbReference>
<keyword evidence="12" id="KW-1185">Reference proteome</keyword>
<dbReference type="AlphaFoldDB" id="A0A2A2HDG9"/>
<dbReference type="GO" id="GO:0004527">
    <property type="term" value="F:exonuclease activity"/>
    <property type="evidence" value="ECO:0007669"/>
    <property type="project" value="UniProtKB-KW"/>
</dbReference>
<dbReference type="PANTHER" id="PTHR37168:SF2">
    <property type="entry name" value="CRISPR-ASSOCIATED EXONUCLEASE CAS4"/>
    <property type="match status" value="1"/>
</dbReference>
<evidence type="ECO:0000256" key="3">
    <source>
        <dbReference type="ARBA" id="ARBA00022801"/>
    </source>
</evidence>
<keyword evidence="1 9" id="KW-0540">Nuclease</keyword>
<dbReference type="GO" id="GO:0051536">
    <property type="term" value="F:iron-sulfur cluster binding"/>
    <property type="evidence" value="ECO:0007669"/>
    <property type="project" value="UniProtKB-KW"/>
</dbReference>
<dbReference type="GO" id="GO:0046872">
    <property type="term" value="F:metal ion binding"/>
    <property type="evidence" value="ECO:0007669"/>
    <property type="project" value="UniProtKB-KW"/>
</dbReference>
<evidence type="ECO:0000259" key="10">
    <source>
        <dbReference type="Pfam" id="PF01930"/>
    </source>
</evidence>
<keyword evidence="6 9" id="KW-0411">Iron-sulfur</keyword>
<dbReference type="Pfam" id="PF01930">
    <property type="entry name" value="Cas_Cas4"/>
    <property type="match status" value="1"/>
</dbReference>
<feature type="domain" description="DUF83" evidence="10">
    <location>
        <begin position="7"/>
        <end position="164"/>
    </location>
</feature>
<proteinExistence type="inferred from homology"/>
<evidence type="ECO:0000256" key="9">
    <source>
        <dbReference type="RuleBase" id="RU365022"/>
    </source>
</evidence>
<keyword evidence="7 9" id="KW-0051">Antiviral defense</keyword>
<dbReference type="InterPro" id="IPR011604">
    <property type="entry name" value="PDDEXK-like_dom_sf"/>
</dbReference>
<dbReference type="Proteomes" id="UP000217528">
    <property type="component" value="Unassembled WGS sequence"/>
</dbReference>
<comment type="caution">
    <text evidence="11">The sequence shown here is derived from an EMBL/GenBank/DDBJ whole genome shotgun (WGS) entry which is preliminary data.</text>
</comment>
<comment type="similarity">
    <text evidence="9">Belongs to the CRISPR-associated exonuclease Cas4 family.</text>
</comment>
<reference evidence="11 12" key="1">
    <citation type="journal article" date="2017" name="BMC Genomics">
        <title>Genomic analysis of methanogenic archaea reveals a shift towards energy conservation.</title>
        <authorList>
            <person name="Gilmore S.P."/>
            <person name="Henske J.K."/>
            <person name="Sexton J.A."/>
            <person name="Solomon K.V."/>
            <person name="Seppala S."/>
            <person name="Yoo J.I."/>
            <person name="Huyett L.M."/>
            <person name="Pressman A."/>
            <person name="Cogan J.Z."/>
            <person name="Kivenson V."/>
            <person name="Peng X."/>
            <person name="Tan Y."/>
            <person name="Valentine D.L."/>
            <person name="O'Malley M.A."/>
        </authorList>
    </citation>
    <scope>NUCLEOTIDE SEQUENCE [LARGE SCALE GENOMIC DNA]</scope>
    <source>
        <strain evidence="11 12">1R-7</strain>
    </source>
</reference>
<accession>A0A2A2HDG9</accession>
<dbReference type="GO" id="GO:0051607">
    <property type="term" value="P:defense response to virus"/>
    <property type="evidence" value="ECO:0007669"/>
    <property type="project" value="UniProtKB-KW"/>
</dbReference>
<dbReference type="OrthoDB" id="42881at2157"/>
<dbReference type="EC" id="3.1.12.1" evidence="9"/>
<evidence type="ECO:0000256" key="7">
    <source>
        <dbReference type="ARBA" id="ARBA00023118"/>
    </source>
</evidence>
<evidence type="ECO:0000256" key="1">
    <source>
        <dbReference type="ARBA" id="ARBA00022722"/>
    </source>
</evidence>
<dbReference type="PANTHER" id="PTHR37168">
    <property type="entry name" value="CRISPR-ASSOCIATED EXONUCLEASE CAS4"/>
    <property type="match status" value="1"/>
</dbReference>
<name>A0A2A2HDG9_9EURY</name>
<dbReference type="EMBL" id="LMVN01000013">
    <property type="protein sequence ID" value="PAV07472.1"/>
    <property type="molecule type" value="Genomic_DNA"/>
</dbReference>
<keyword evidence="2 9" id="KW-0479">Metal-binding</keyword>
<evidence type="ECO:0000313" key="12">
    <source>
        <dbReference type="Proteomes" id="UP000217528"/>
    </source>
</evidence>
<evidence type="ECO:0000256" key="2">
    <source>
        <dbReference type="ARBA" id="ARBA00022723"/>
    </source>
</evidence>
<sequence length="165" mass="19735">MKVNEITGVMVQYYKVCIRELWFYLNQVNMNYDNDDINIGKLLHENSYKRERKEIKIDNIVIDFVKFEDKLTIFEVKKSSKLTIGALYQLYYYLYILKKSGLEADGMLVYPKEKKREKIVLTNEVMEELDIIIQDIIEISKYTIPPKCQIKPYCKRCSFMELCLI</sequence>
<dbReference type="InterPro" id="IPR022765">
    <property type="entry name" value="Dna2/Cas4_DUF83"/>
</dbReference>
<evidence type="ECO:0000256" key="8">
    <source>
        <dbReference type="ARBA" id="ARBA00023211"/>
    </source>
</evidence>
<keyword evidence="4 9" id="KW-0269">Exonuclease</keyword>
<keyword evidence="8 9" id="KW-0464">Manganese</keyword>
<evidence type="ECO:0000313" key="11">
    <source>
        <dbReference type="EMBL" id="PAV07472.1"/>
    </source>
</evidence>
<dbReference type="NCBIfam" id="TIGR00372">
    <property type="entry name" value="cas4"/>
    <property type="match status" value="1"/>
</dbReference>
<evidence type="ECO:0000256" key="4">
    <source>
        <dbReference type="ARBA" id="ARBA00022839"/>
    </source>
</evidence>
<protein>
    <recommendedName>
        <fullName evidence="9">CRISPR-associated exonuclease Cas4</fullName>
        <ecNumber evidence="9">3.1.12.1</ecNumber>
    </recommendedName>
</protein>
<dbReference type="InterPro" id="IPR013343">
    <property type="entry name" value="CRISPR-assoc_prot_Cas4"/>
</dbReference>